<dbReference type="HOGENOM" id="CLU_018816_13_0_6"/>
<evidence type="ECO:0000256" key="3">
    <source>
        <dbReference type="SAM" id="SignalP"/>
    </source>
</evidence>
<comment type="similarity">
    <text evidence="1">Belongs to the membrane fusion protein (MFP) (TC 8.A.1) family.</text>
</comment>
<feature type="domain" description="CusB-like beta-barrel" evidence="4">
    <location>
        <begin position="257"/>
        <end position="329"/>
    </location>
</feature>
<keyword evidence="6" id="KW-1185">Reference proteome</keyword>
<dbReference type="Gene3D" id="1.10.287.470">
    <property type="entry name" value="Helix hairpin bin"/>
    <property type="match status" value="1"/>
</dbReference>
<dbReference type="eggNOG" id="COG0845">
    <property type="taxonomic scope" value="Bacteria"/>
</dbReference>
<dbReference type="GO" id="GO:0016020">
    <property type="term" value="C:membrane"/>
    <property type="evidence" value="ECO:0007669"/>
    <property type="project" value="InterPro"/>
</dbReference>
<dbReference type="GO" id="GO:0022857">
    <property type="term" value="F:transmembrane transporter activity"/>
    <property type="evidence" value="ECO:0007669"/>
    <property type="project" value="InterPro"/>
</dbReference>
<dbReference type="Proteomes" id="UP000001982">
    <property type="component" value="Chromosome"/>
</dbReference>
<organism evidence="5 6">
    <name type="scientific">Shewanella denitrificans (strain OS217 / ATCC BAA-1090 / DSM 15013)</name>
    <dbReference type="NCBI Taxonomy" id="318161"/>
    <lineage>
        <taxon>Bacteria</taxon>
        <taxon>Pseudomonadati</taxon>
        <taxon>Pseudomonadota</taxon>
        <taxon>Gammaproteobacteria</taxon>
        <taxon>Alteromonadales</taxon>
        <taxon>Shewanellaceae</taxon>
        <taxon>Shewanella</taxon>
    </lineage>
</organism>
<dbReference type="Gene3D" id="2.40.30.170">
    <property type="match status" value="1"/>
</dbReference>
<dbReference type="OrthoDB" id="9806939at2"/>
<keyword evidence="2" id="KW-0813">Transport</keyword>
<dbReference type="Pfam" id="PF25954">
    <property type="entry name" value="Beta-barrel_RND_2"/>
    <property type="match status" value="1"/>
</dbReference>
<keyword evidence="3" id="KW-0732">Signal</keyword>
<dbReference type="GO" id="GO:0046914">
    <property type="term" value="F:transition metal ion binding"/>
    <property type="evidence" value="ECO:0007669"/>
    <property type="project" value="TreeGrafter"/>
</dbReference>
<evidence type="ECO:0000256" key="1">
    <source>
        <dbReference type="ARBA" id="ARBA00009477"/>
    </source>
</evidence>
<name>Q12RR1_SHEDO</name>
<dbReference type="SUPFAM" id="SSF111369">
    <property type="entry name" value="HlyD-like secretion proteins"/>
    <property type="match status" value="1"/>
</dbReference>
<dbReference type="KEGG" id="sdn:Sden_0575"/>
<sequence length="413" mass="43771">MKNQTFNAFFAASSVGASLLFSSLFALAALGFPAQAGEGHGHDATPKASVNAQPLAANISGEKQEAQAHGEEKHGNEALKLTQVQRNLAGIEVSELQAQHFNLASFATATLLVDRDKTASLAAQLEVKVIARHVVPGQRVEAGQPLLTLGGAAVAQAQADYINAASEWDRVKRLSNGAISDSQRLQAQVNAELKRAILESLKMTKSQIATLATSPSAIGSYALLAPFSGRVQQDIAMLGQVLAAGTALMQLTDESSLWVEAQLSPAQADTVDIGTQALVRVEDKTLQGEIIGRSHEIDSITRTEQVLLRIANTEHQLHAGQFAELYLTSGAGAKANPMGIVVPDAALTRSGDGDWQVFIEDEDGFEAVEVQVVERQRGLSLVRGLDDNAKVVVSGAFFLASELAKSGFDIHNH</sequence>
<dbReference type="GO" id="GO:0030288">
    <property type="term" value="C:outer membrane-bounded periplasmic space"/>
    <property type="evidence" value="ECO:0007669"/>
    <property type="project" value="TreeGrafter"/>
</dbReference>
<dbReference type="GO" id="GO:0015679">
    <property type="term" value="P:plasma membrane copper ion transport"/>
    <property type="evidence" value="ECO:0007669"/>
    <property type="project" value="TreeGrafter"/>
</dbReference>
<dbReference type="InterPro" id="IPR051909">
    <property type="entry name" value="MFP_Cation_Efflux"/>
</dbReference>
<protein>
    <submittedName>
        <fullName evidence="5">Secretion protein HlyD</fullName>
    </submittedName>
</protein>
<evidence type="ECO:0000259" key="4">
    <source>
        <dbReference type="Pfam" id="PF25954"/>
    </source>
</evidence>
<gene>
    <name evidence="5" type="ordered locus">Sden_0575</name>
</gene>
<dbReference type="Gene3D" id="2.40.50.100">
    <property type="match status" value="1"/>
</dbReference>
<dbReference type="RefSeq" id="WP_011495031.1">
    <property type="nucleotide sequence ID" value="NC_007954.1"/>
</dbReference>
<dbReference type="InterPro" id="IPR058792">
    <property type="entry name" value="Beta-barrel_RND_2"/>
</dbReference>
<dbReference type="NCBIfam" id="TIGR01730">
    <property type="entry name" value="RND_mfp"/>
    <property type="match status" value="1"/>
</dbReference>
<dbReference type="InterPro" id="IPR006143">
    <property type="entry name" value="RND_pump_MFP"/>
</dbReference>
<feature type="chain" id="PRO_5004181447" evidence="3">
    <location>
        <begin position="29"/>
        <end position="413"/>
    </location>
</feature>
<evidence type="ECO:0000313" key="5">
    <source>
        <dbReference type="EMBL" id="ABE53865.1"/>
    </source>
</evidence>
<dbReference type="AlphaFoldDB" id="Q12RR1"/>
<reference evidence="5 6" key="1">
    <citation type="submission" date="2006-03" db="EMBL/GenBank/DDBJ databases">
        <title>Complete sequence of Shewanella denitrificans OS217.</title>
        <authorList>
            <consortium name="US DOE Joint Genome Institute"/>
            <person name="Copeland A."/>
            <person name="Lucas S."/>
            <person name="Lapidus A."/>
            <person name="Barry K."/>
            <person name="Detter J.C."/>
            <person name="Glavina del Rio T."/>
            <person name="Hammon N."/>
            <person name="Israni S."/>
            <person name="Dalin E."/>
            <person name="Tice H."/>
            <person name="Pitluck S."/>
            <person name="Brettin T."/>
            <person name="Bruce D."/>
            <person name="Han C."/>
            <person name="Tapia R."/>
            <person name="Gilna P."/>
            <person name="Kiss H."/>
            <person name="Schmutz J."/>
            <person name="Larimer F."/>
            <person name="Land M."/>
            <person name="Hauser L."/>
            <person name="Kyrpides N."/>
            <person name="Lykidis A."/>
            <person name="Richardson P."/>
        </authorList>
    </citation>
    <scope>NUCLEOTIDE SEQUENCE [LARGE SCALE GENOMIC DNA]</scope>
    <source>
        <strain evidence="6">OS217 / ATCC BAA-1090 / DSM 15013</strain>
    </source>
</reference>
<dbReference type="STRING" id="318161.Sden_0575"/>
<dbReference type="GO" id="GO:0060003">
    <property type="term" value="P:copper ion export"/>
    <property type="evidence" value="ECO:0007669"/>
    <property type="project" value="TreeGrafter"/>
</dbReference>
<dbReference type="Gene3D" id="2.40.420.20">
    <property type="match status" value="1"/>
</dbReference>
<evidence type="ECO:0000256" key="2">
    <source>
        <dbReference type="ARBA" id="ARBA00022448"/>
    </source>
</evidence>
<evidence type="ECO:0000313" key="6">
    <source>
        <dbReference type="Proteomes" id="UP000001982"/>
    </source>
</evidence>
<proteinExistence type="inferred from homology"/>
<dbReference type="EMBL" id="CP000302">
    <property type="protein sequence ID" value="ABE53865.1"/>
    <property type="molecule type" value="Genomic_DNA"/>
</dbReference>
<dbReference type="PANTHER" id="PTHR30097">
    <property type="entry name" value="CATION EFFLUX SYSTEM PROTEIN CUSB"/>
    <property type="match status" value="1"/>
</dbReference>
<accession>Q12RR1</accession>
<dbReference type="PANTHER" id="PTHR30097:SF15">
    <property type="entry name" value="CATION EFFLUX SYSTEM PROTEIN CUSB"/>
    <property type="match status" value="1"/>
</dbReference>
<feature type="signal peptide" evidence="3">
    <location>
        <begin position="1"/>
        <end position="28"/>
    </location>
</feature>